<organism evidence="1 2">
    <name type="scientific">Penicillium arizonense</name>
    <dbReference type="NCBI Taxonomy" id="1835702"/>
    <lineage>
        <taxon>Eukaryota</taxon>
        <taxon>Fungi</taxon>
        <taxon>Dikarya</taxon>
        <taxon>Ascomycota</taxon>
        <taxon>Pezizomycotina</taxon>
        <taxon>Eurotiomycetes</taxon>
        <taxon>Eurotiomycetidae</taxon>
        <taxon>Eurotiales</taxon>
        <taxon>Aspergillaceae</taxon>
        <taxon>Penicillium</taxon>
    </lineage>
</organism>
<accession>A0A1F5L825</accession>
<protein>
    <recommendedName>
        <fullName evidence="3">F-box domain-containing protein</fullName>
    </recommendedName>
</protein>
<keyword evidence="2" id="KW-1185">Reference proteome</keyword>
<reference evidence="1 2" key="1">
    <citation type="journal article" date="2016" name="Sci. Rep.">
        <title>Penicillium arizonense, a new, genome sequenced fungal species, reveals a high chemical diversity in secreted metabolites.</title>
        <authorList>
            <person name="Grijseels S."/>
            <person name="Nielsen J.C."/>
            <person name="Randelovic M."/>
            <person name="Nielsen J."/>
            <person name="Nielsen K.F."/>
            <person name="Workman M."/>
            <person name="Frisvad J.C."/>
        </authorList>
    </citation>
    <scope>NUCLEOTIDE SEQUENCE [LARGE SCALE GENOMIC DNA]</scope>
    <source>
        <strain evidence="1 2">CBS 141311</strain>
    </source>
</reference>
<dbReference type="Proteomes" id="UP000177622">
    <property type="component" value="Unassembled WGS sequence"/>
</dbReference>
<name>A0A1F5L825_PENAI</name>
<evidence type="ECO:0000313" key="1">
    <source>
        <dbReference type="EMBL" id="OGE49130.1"/>
    </source>
</evidence>
<sequence>MVLRSAIFEPVDYGLPDFRHLRDMTYLLKEGYDRARDKTVKNTADVLPFFYLPNVQRVLVSLESPLAITWPAPQLPVPSSLQSLVLHSVRENYLGDLLSVTPYLKSLRWTWYYDYGLRDAVNLPIVDLDQIGDAISCLRGTLTDLKIIGDVKLGGKDINLPRLKTEGSLSAMANMENLRTLQVPWAFLVGFAQDTTKRLQNVLLRYLEHLTITYDLCLQNDEQMELQWPEFEWEDHAILDLLKSWLQDREAFTPNLRGISLALARDETDDYEWDPIMRHQLTALGVQTGVPFEVIFTDEI</sequence>
<dbReference type="GeneID" id="34580292"/>
<evidence type="ECO:0008006" key="3">
    <source>
        <dbReference type="Google" id="ProtNLM"/>
    </source>
</evidence>
<evidence type="ECO:0000313" key="2">
    <source>
        <dbReference type="Proteomes" id="UP000177622"/>
    </source>
</evidence>
<dbReference type="EMBL" id="LXJU01000023">
    <property type="protein sequence ID" value="OGE49130.1"/>
    <property type="molecule type" value="Genomic_DNA"/>
</dbReference>
<comment type="caution">
    <text evidence="1">The sequence shown here is derived from an EMBL/GenBank/DDBJ whole genome shotgun (WGS) entry which is preliminary data.</text>
</comment>
<gene>
    <name evidence="1" type="ORF">PENARI_c023G06850</name>
</gene>
<proteinExistence type="predicted"/>
<dbReference type="RefSeq" id="XP_022484584.1">
    <property type="nucleotide sequence ID" value="XM_022635558.1"/>
</dbReference>
<dbReference type="AlphaFoldDB" id="A0A1F5L825"/>
<dbReference type="OrthoDB" id="4191831at2759"/>